<keyword evidence="4" id="KW-1185">Reference proteome</keyword>
<dbReference type="InterPro" id="IPR051681">
    <property type="entry name" value="Ser/Thr_Kinases-Pseudokinases"/>
</dbReference>
<dbReference type="PANTHER" id="PTHR44329:SF260">
    <property type="entry name" value="PROTEIN KINASE DOMAIN-CONTAINING PROTEIN"/>
    <property type="match status" value="1"/>
</dbReference>
<dbReference type="PROSITE" id="PS50011">
    <property type="entry name" value="PROTEIN_KINASE_DOM"/>
    <property type="match status" value="1"/>
</dbReference>
<evidence type="ECO:0000313" key="3">
    <source>
        <dbReference type="EMBL" id="THF96148.1"/>
    </source>
</evidence>
<dbReference type="GO" id="GO:0005524">
    <property type="term" value="F:ATP binding"/>
    <property type="evidence" value="ECO:0007669"/>
    <property type="project" value="InterPro"/>
</dbReference>
<feature type="domain" description="Protein kinase" evidence="2">
    <location>
        <begin position="241"/>
        <end position="512"/>
    </location>
</feature>
<feature type="region of interest" description="Disordered" evidence="1">
    <location>
        <begin position="693"/>
        <end position="716"/>
    </location>
</feature>
<feature type="compositionally biased region" description="Polar residues" evidence="1">
    <location>
        <begin position="889"/>
        <end position="921"/>
    </location>
</feature>
<accession>A0A4S4D1Z1</accession>
<dbReference type="GO" id="GO:0004674">
    <property type="term" value="F:protein serine/threonine kinase activity"/>
    <property type="evidence" value="ECO:0007669"/>
    <property type="project" value="TreeGrafter"/>
</dbReference>
<comment type="caution">
    <text evidence="3">The sequence shown here is derived from an EMBL/GenBank/DDBJ whole genome shotgun (WGS) entry which is preliminary data.</text>
</comment>
<feature type="region of interest" description="Disordered" evidence="1">
    <location>
        <begin position="806"/>
        <end position="929"/>
    </location>
</feature>
<dbReference type="FunFam" id="1.10.510.10:FF:000778">
    <property type="entry name" value="Kinase family protein"/>
    <property type="match status" value="1"/>
</dbReference>
<feature type="compositionally biased region" description="Polar residues" evidence="1">
    <location>
        <begin position="852"/>
        <end position="870"/>
    </location>
</feature>
<dbReference type="Gene3D" id="1.10.510.10">
    <property type="entry name" value="Transferase(Phosphotransferase) domain 1"/>
    <property type="match status" value="1"/>
</dbReference>
<dbReference type="Pfam" id="PF06760">
    <property type="entry name" value="DUF1221"/>
    <property type="match status" value="1"/>
</dbReference>
<dbReference type="InterPro" id="IPR000719">
    <property type="entry name" value="Prot_kinase_dom"/>
</dbReference>
<reference evidence="3 4" key="1">
    <citation type="journal article" date="2018" name="Proc. Natl. Acad. Sci. U.S.A.">
        <title>Draft genome sequence of Camellia sinensis var. sinensis provides insights into the evolution of the tea genome and tea quality.</title>
        <authorList>
            <person name="Wei C."/>
            <person name="Yang H."/>
            <person name="Wang S."/>
            <person name="Zhao J."/>
            <person name="Liu C."/>
            <person name="Gao L."/>
            <person name="Xia E."/>
            <person name="Lu Y."/>
            <person name="Tai Y."/>
            <person name="She G."/>
            <person name="Sun J."/>
            <person name="Cao H."/>
            <person name="Tong W."/>
            <person name="Gao Q."/>
            <person name="Li Y."/>
            <person name="Deng W."/>
            <person name="Jiang X."/>
            <person name="Wang W."/>
            <person name="Chen Q."/>
            <person name="Zhang S."/>
            <person name="Li H."/>
            <person name="Wu J."/>
            <person name="Wang P."/>
            <person name="Li P."/>
            <person name="Shi C."/>
            <person name="Zheng F."/>
            <person name="Jian J."/>
            <person name="Huang B."/>
            <person name="Shan D."/>
            <person name="Shi M."/>
            <person name="Fang C."/>
            <person name="Yue Y."/>
            <person name="Li F."/>
            <person name="Li D."/>
            <person name="Wei S."/>
            <person name="Han B."/>
            <person name="Jiang C."/>
            <person name="Yin Y."/>
            <person name="Xia T."/>
            <person name="Zhang Z."/>
            <person name="Bennetzen J.L."/>
            <person name="Zhao S."/>
            <person name="Wan X."/>
        </authorList>
    </citation>
    <scope>NUCLEOTIDE SEQUENCE [LARGE SCALE GENOMIC DNA]</scope>
    <source>
        <strain evidence="4">cv. Shuchazao</strain>
        <tissue evidence="3">Leaf</tissue>
    </source>
</reference>
<evidence type="ECO:0000313" key="4">
    <source>
        <dbReference type="Proteomes" id="UP000306102"/>
    </source>
</evidence>
<evidence type="ECO:0000256" key="1">
    <source>
        <dbReference type="SAM" id="MobiDB-lite"/>
    </source>
</evidence>
<organism evidence="3 4">
    <name type="scientific">Camellia sinensis var. sinensis</name>
    <name type="common">China tea</name>
    <dbReference type="NCBI Taxonomy" id="542762"/>
    <lineage>
        <taxon>Eukaryota</taxon>
        <taxon>Viridiplantae</taxon>
        <taxon>Streptophyta</taxon>
        <taxon>Embryophyta</taxon>
        <taxon>Tracheophyta</taxon>
        <taxon>Spermatophyta</taxon>
        <taxon>Magnoliopsida</taxon>
        <taxon>eudicotyledons</taxon>
        <taxon>Gunneridae</taxon>
        <taxon>Pentapetalae</taxon>
        <taxon>asterids</taxon>
        <taxon>Ericales</taxon>
        <taxon>Theaceae</taxon>
        <taxon>Camellia</taxon>
    </lineage>
</organism>
<name>A0A4S4D1Z1_CAMSN</name>
<dbReference type="InterPro" id="IPR001245">
    <property type="entry name" value="Ser-Thr/Tyr_kinase_cat_dom"/>
</dbReference>
<feature type="compositionally biased region" description="Basic and acidic residues" evidence="1">
    <location>
        <begin position="826"/>
        <end position="841"/>
    </location>
</feature>
<dbReference type="InterPro" id="IPR011009">
    <property type="entry name" value="Kinase-like_dom_sf"/>
</dbReference>
<evidence type="ECO:0000259" key="2">
    <source>
        <dbReference type="PROSITE" id="PS50011"/>
    </source>
</evidence>
<gene>
    <name evidence="3" type="ORF">TEA_014984</name>
</gene>
<dbReference type="AlphaFoldDB" id="A0A4S4D1Z1"/>
<dbReference type="SUPFAM" id="SSF56112">
    <property type="entry name" value="Protein kinase-like (PK-like)"/>
    <property type="match status" value="1"/>
</dbReference>
<dbReference type="STRING" id="542762.A0A4S4D1Z1"/>
<dbReference type="Proteomes" id="UP000306102">
    <property type="component" value="Unassembled WGS sequence"/>
</dbReference>
<dbReference type="PANTHER" id="PTHR44329">
    <property type="entry name" value="SERINE/THREONINE-PROTEIN KINASE TNNI3K-RELATED"/>
    <property type="match status" value="1"/>
</dbReference>
<dbReference type="Pfam" id="PF07714">
    <property type="entry name" value="PK_Tyr_Ser-Thr"/>
    <property type="match status" value="1"/>
</dbReference>
<proteinExistence type="predicted"/>
<protein>
    <recommendedName>
        <fullName evidence="2">Protein kinase domain-containing protein</fullName>
    </recommendedName>
</protein>
<feature type="compositionally biased region" description="Low complexity" evidence="1">
    <location>
        <begin position="806"/>
        <end position="817"/>
    </location>
</feature>
<sequence length="989" mass="113199">MDQFRQVGEVLGGIKALMVLKNDISINQRQCCLLLQIFELAFETISEEIKQNLKLEEKNTKKWKALEHPLRELQMIFKEGELYIRYCLDIKDWWGKAISLHQNKDCIEFHIHNLLCCFTVVIEAIETAGEVSGPDQDDMQKRRQMLMRKYDNEWNDPKIFQWQYGKQYLVPREVCNRLGSAWREDRWLLVEKMREKRSWTPATMLKHEQRLADLLIKKINGLDLLKGKFLPAWILLGARDYHVRRRLGLGGSHYKEIQWLGESFALRNFFGDVTEQLQNEMSFVQSLSHPNIMQYLCGFYDEERKEGFLVMELMNKCLGTYIKENCGQKKRLPFSLPVAVDIMLQIARGMEYLHSQKIWHGDLNPSNILLKVRNSSQEGYFYTKIRGFGLTSIKRTSRSHSNQSGEDPVIWYAPEVLAEQEQQSGKCSSKYTEKADVYSFGMLCFEILTGKIPFEEGHLQEDKMGRNIRAGERPLFPYTSPKYLVSLTRKCWQANPIQRLSFSAICRILRYIKKCLVINPDHGNPESPPPLVDYCEIEAEYSRLFPRDENIDLTPVSQIPFQMFSYRLVEKEKTFSSFKDRIWDWGDENGLVTEDPFLVPMDQRSVYSEVQERKSLARIGADQRSVCSETPRRRISSKTAADQRSLRSNFHLRKIDQMSAGSLTPDRKFLSTAADDQHSIDSDSPEWIKNLADDQRSECSEASQRKLTSSTPDQISGHLEAAERKIPSATTTDKKSVAYGTLERKIISSTITANQYSKMIHSRTMPKAASDKTYSVIPEKKTLSRTVSDLGCYKIPKRKALPPIASESDYSSICSESPKNKILSKKSSDQRPRSEVPERKVLAKKKVAVAKTNQSPGVQKTVSPRSSPMRTTKGHSLRSSPMRTPKCLTKSSALNPSSVCCSRMNQESQLGPRDTAQTPTGGNPRKHKEHSEYPYLLKHLAISTIGKQANLIILAEVIDPFQQLFPYVLAIAAQSSSSFQATSYGGVVK</sequence>
<dbReference type="InterPro" id="IPR010632">
    <property type="entry name" value="DUF1221"/>
</dbReference>
<feature type="compositionally biased region" description="Polar residues" evidence="1">
    <location>
        <begin position="700"/>
        <end position="714"/>
    </location>
</feature>
<dbReference type="EMBL" id="SDRB02012997">
    <property type="protein sequence ID" value="THF96148.1"/>
    <property type="molecule type" value="Genomic_DNA"/>
</dbReference>